<evidence type="ECO:0000256" key="3">
    <source>
        <dbReference type="ARBA" id="ARBA00022737"/>
    </source>
</evidence>
<dbReference type="SUPFAM" id="SSF81296">
    <property type="entry name" value="E set domains"/>
    <property type="match status" value="1"/>
</dbReference>
<proteinExistence type="inferred from homology"/>
<keyword evidence="8 13" id="KW-0040">ANK repeat</keyword>
<dbReference type="AlphaFoldDB" id="A0AAE0AT01"/>
<dbReference type="Gene3D" id="1.20.5.190">
    <property type="match status" value="1"/>
</dbReference>
<dbReference type="InterPro" id="IPR027417">
    <property type="entry name" value="P-loop_NTPase"/>
</dbReference>
<dbReference type="GO" id="GO:0005516">
    <property type="term" value="F:calmodulin binding"/>
    <property type="evidence" value="ECO:0007669"/>
    <property type="project" value="UniProtKB-KW"/>
</dbReference>
<dbReference type="InterPro" id="IPR014756">
    <property type="entry name" value="Ig_E-set"/>
</dbReference>
<keyword evidence="7" id="KW-0346">Stress response</keyword>
<name>A0AAE0AT01_9ROSI</name>
<dbReference type="Pfam" id="PF00612">
    <property type="entry name" value="IQ"/>
    <property type="match status" value="2"/>
</dbReference>
<keyword evidence="11" id="KW-0804">Transcription</keyword>
<dbReference type="Proteomes" id="UP001281410">
    <property type="component" value="Unassembled WGS sequence"/>
</dbReference>
<evidence type="ECO:0000256" key="6">
    <source>
        <dbReference type="ARBA" id="ARBA00023015"/>
    </source>
</evidence>
<dbReference type="GO" id="GO:0006357">
    <property type="term" value="P:regulation of transcription by RNA polymerase II"/>
    <property type="evidence" value="ECO:0007669"/>
    <property type="project" value="TreeGrafter"/>
</dbReference>
<evidence type="ECO:0000256" key="8">
    <source>
        <dbReference type="ARBA" id="ARBA00023043"/>
    </source>
</evidence>
<dbReference type="Gene3D" id="2.60.40.10">
    <property type="entry name" value="Immunoglobulins"/>
    <property type="match status" value="1"/>
</dbReference>
<dbReference type="Gene3D" id="1.25.40.20">
    <property type="entry name" value="Ankyrin repeat-containing domain"/>
    <property type="match status" value="1"/>
</dbReference>
<dbReference type="InterPro" id="IPR000048">
    <property type="entry name" value="IQ_motif_EF-hand-BS"/>
</dbReference>
<gene>
    <name evidence="14" type="ORF">Dsin_010701</name>
</gene>
<keyword evidence="4" id="KW-0106">Calcium</keyword>
<evidence type="ECO:0000313" key="14">
    <source>
        <dbReference type="EMBL" id="KAK3223676.1"/>
    </source>
</evidence>
<keyword evidence="15" id="KW-1185">Reference proteome</keyword>
<keyword evidence="3" id="KW-0677">Repeat</keyword>
<dbReference type="EMBL" id="JANJYJ010000003">
    <property type="protein sequence ID" value="KAK3223676.1"/>
    <property type="molecule type" value="Genomic_DNA"/>
</dbReference>
<dbReference type="SUPFAM" id="SSF52540">
    <property type="entry name" value="P-loop containing nucleoside triphosphate hydrolases"/>
    <property type="match status" value="1"/>
</dbReference>
<dbReference type="PROSITE" id="PS50096">
    <property type="entry name" value="IQ"/>
    <property type="match status" value="3"/>
</dbReference>
<evidence type="ECO:0000256" key="2">
    <source>
        <dbReference type="ARBA" id="ARBA00008267"/>
    </source>
</evidence>
<sequence>MFGDTEVPIQIIQDGVIRCEAPPRPPGKVTLCITSGNRESCSEVKEFDYRIPTSSCIHDNASQTETTKTRDELLLLVRFVQMLLSESPVQKGDDIQSGHHLLRRLKADDELWGQVIEALLVGSGTSSGTMEWLMQELLKDKLQQWLSSKSMGESDQPGCSLSKKEQGIIHMIAGLGFEWALNPILSHGVSVNFRDINGWTALHWASRFGREKMVAALLASDAFAGAVTDPTSQDRTGRTPAFIAASNGHKGLAGYLSEVSLTSHLSSLTLEESELSKGSAEVEAERAVHSVTNGSPSTNEDQLSLKDTLAAVRNAAQAAARIQSAFRAHSFRRRQHKDAAGADSNIDQYGIDSDDFPGLLAMSKLTCRNTRDYNSAALSIQKKYRGWKGRKDFLAFRKKVVKIQAHVRGYQVRKHYKVICWAVGVLDKVILRWRRKGVGLRGFRQETESSIDDSEDEDILKVFRKEKVDGAIDEAVSRVLGMVDSPDARQQYRRMLERFRQAKAELGAAAAAASISGGDIVDMDNDDSYLL</sequence>
<protein>
    <recommendedName>
        <fullName evidence="16">Calmodulin-binding transcription activator 4</fullName>
    </recommendedName>
</protein>
<keyword evidence="12" id="KW-0539">Nucleus</keyword>
<dbReference type="InterPro" id="IPR002110">
    <property type="entry name" value="Ankyrin_rpt"/>
</dbReference>
<comment type="caution">
    <text evidence="14">The sequence shown here is derived from an EMBL/GenBank/DDBJ whole genome shotgun (WGS) entry which is preliminary data.</text>
</comment>
<feature type="repeat" description="ANK" evidence="13">
    <location>
        <begin position="197"/>
        <end position="229"/>
    </location>
</feature>
<dbReference type="PANTHER" id="PTHR23335">
    <property type="entry name" value="CALMODULIN-BINDING TRANSCRIPTION ACTIVATOR CAMTA"/>
    <property type="match status" value="1"/>
</dbReference>
<comment type="subcellular location">
    <subcellularLocation>
        <location evidence="1">Nucleus</location>
    </subcellularLocation>
</comment>
<dbReference type="GO" id="GO:0003712">
    <property type="term" value="F:transcription coregulator activity"/>
    <property type="evidence" value="ECO:0007669"/>
    <property type="project" value="TreeGrafter"/>
</dbReference>
<dbReference type="PROSITE" id="PS50297">
    <property type="entry name" value="ANK_REP_REGION"/>
    <property type="match status" value="1"/>
</dbReference>
<evidence type="ECO:0000256" key="7">
    <source>
        <dbReference type="ARBA" id="ARBA00023016"/>
    </source>
</evidence>
<evidence type="ECO:0000256" key="10">
    <source>
        <dbReference type="ARBA" id="ARBA00023159"/>
    </source>
</evidence>
<evidence type="ECO:0000256" key="12">
    <source>
        <dbReference type="ARBA" id="ARBA00023242"/>
    </source>
</evidence>
<keyword evidence="6" id="KW-0805">Transcription regulation</keyword>
<accession>A0AAE0AT01</accession>
<organism evidence="14 15">
    <name type="scientific">Dipteronia sinensis</name>
    <dbReference type="NCBI Taxonomy" id="43782"/>
    <lineage>
        <taxon>Eukaryota</taxon>
        <taxon>Viridiplantae</taxon>
        <taxon>Streptophyta</taxon>
        <taxon>Embryophyta</taxon>
        <taxon>Tracheophyta</taxon>
        <taxon>Spermatophyta</taxon>
        <taxon>Magnoliopsida</taxon>
        <taxon>eudicotyledons</taxon>
        <taxon>Gunneridae</taxon>
        <taxon>Pentapetalae</taxon>
        <taxon>rosids</taxon>
        <taxon>malvids</taxon>
        <taxon>Sapindales</taxon>
        <taxon>Sapindaceae</taxon>
        <taxon>Hippocastanoideae</taxon>
        <taxon>Acereae</taxon>
        <taxon>Dipteronia</taxon>
    </lineage>
</organism>
<dbReference type="GO" id="GO:0005634">
    <property type="term" value="C:nucleus"/>
    <property type="evidence" value="ECO:0007669"/>
    <property type="project" value="UniProtKB-SubCell"/>
</dbReference>
<comment type="similarity">
    <text evidence="2">Belongs to the CAMTA family.</text>
</comment>
<keyword evidence="10" id="KW-0010">Activator</keyword>
<dbReference type="SMART" id="SM00015">
    <property type="entry name" value="IQ"/>
    <property type="match status" value="3"/>
</dbReference>
<evidence type="ECO:0000256" key="13">
    <source>
        <dbReference type="PROSITE-ProRule" id="PRU00023"/>
    </source>
</evidence>
<keyword evidence="5" id="KW-0112">Calmodulin-binding</keyword>
<dbReference type="SUPFAM" id="SSF48403">
    <property type="entry name" value="Ankyrin repeat"/>
    <property type="match status" value="1"/>
</dbReference>
<dbReference type="InterPro" id="IPR013783">
    <property type="entry name" value="Ig-like_fold"/>
</dbReference>
<dbReference type="Pfam" id="PF12796">
    <property type="entry name" value="Ank_2"/>
    <property type="match status" value="1"/>
</dbReference>
<evidence type="ECO:0000256" key="5">
    <source>
        <dbReference type="ARBA" id="ARBA00022860"/>
    </source>
</evidence>
<evidence type="ECO:0000256" key="11">
    <source>
        <dbReference type="ARBA" id="ARBA00023163"/>
    </source>
</evidence>
<evidence type="ECO:0000256" key="4">
    <source>
        <dbReference type="ARBA" id="ARBA00022837"/>
    </source>
</evidence>
<keyword evidence="9" id="KW-0238">DNA-binding</keyword>
<dbReference type="FunFam" id="1.20.5.190:FF:000003">
    <property type="entry name" value="Calmodulin-binding transcription activator 2"/>
    <property type="match status" value="1"/>
</dbReference>
<dbReference type="PROSITE" id="PS50088">
    <property type="entry name" value="ANK_REPEAT"/>
    <property type="match status" value="1"/>
</dbReference>
<dbReference type="GO" id="GO:0003690">
    <property type="term" value="F:double-stranded DNA binding"/>
    <property type="evidence" value="ECO:0007669"/>
    <property type="project" value="TreeGrafter"/>
</dbReference>
<dbReference type="PANTHER" id="PTHR23335:SF1">
    <property type="entry name" value="CALMODULIN-BINDING TRANSCRIPTION ACTIVATOR, ISOFORM F"/>
    <property type="match status" value="1"/>
</dbReference>
<evidence type="ECO:0008006" key="16">
    <source>
        <dbReference type="Google" id="ProtNLM"/>
    </source>
</evidence>
<dbReference type="InterPro" id="IPR036770">
    <property type="entry name" value="Ankyrin_rpt-contain_sf"/>
</dbReference>
<evidence type="ECO:0000256" key="1">
    <source>
        <dbReference type="ARBA" id="ARBA00004123"/>
    </source>
</evidence>
<evidence type="ECO:0000256" key="9">
    <source>
        <dbReference type="ARBA" id="ARBA00023125"/>
    </source>
</evidence>
<evidence type="ECO:0000313" key="15">
    <source>
        <dbReference type="Proteomes" id="UP001281410"/>
    </source>
</evidence>
<dbReference type="SMART" id="SM00248">
    <property type="entry name" value="ANK"/>
    <property type="match status" value="2"/>
</dbReference>
<reference evidence="14" key="1">
    <citation type="journal article" date="2023" name="Plant J.">
        <title>Genome sequences and population genomics provide insights into the demographic history, inbreeding, and mutation load of two 'living fossil' tree species of Dipteronia.</title>
        <authorList>
            <person name="Feng Y."/>
            <person name="Comes H.P."/>
            <person name="Chen J."/>
            <person name="Zhu S."/>
            <person name="Lu R."/>
            <person name="Zhang X."/>
            <person name="Li P."/>
            <person name="Qiu J."/>
            <person name="Olsen K.M."/>
            <person name="Qiu Y."/>
        </authorList>
    </citation>
    <scope>NUCLEOTIDE SEQUENCE</scope>
    <source>
        <strain evidence="14">NBL</strain>
    </source>
</reference>